<gene>
    <name evidence="2" type="ORF">RCL2_001976000</name>
</gene>
<name>A0A8H3LXG5_9GLOM</name>
<dbReference type="EMBL" id="BLAL01000218">
    <property type="protein sequence ID" value="GES92998.1"/>
    <property type="molecule type" value="Genomic_DNA"/>
</dbReference>
<dbReference type="AlphaFoldDB" id="A0A8H3LXG5"/>
<accession>A0A8H3LXG5</accession>
<sequence>MEVTNSLRISTLAGNTSGIGSSDELLLVELSFCNHLCHTFVIISLNSAFSNSVLVISVSSSQPHSQQPSS</sequence>
<evidence type="ECO:0000313" key="2">
    <source>
        <dbReference type="EMBL" id="GES92998.1"/>
    </source>
</evidence>
<organism evidence="2 3">
    <name type="scientific">Rhizophagus clarus</name>
    <dbReference type="NCBI Taxonomy" id="94130"/>
    <lineage>
        <taxon>Eukaryota</taxon>
        <taxon>Fungi</taxon>
        <taxon>Fungi incertae sedis</taxon>
        <taxon>Mucoromycota</taxon>
        <taxon>Glomeromycotina</taxon>
        <taxon>Glomeromycetes</taxon>
        <taxon>Glomerales</taxon>
        <taxon>Glomeraceae</taxon>
        <taxon>Rhizophagus</taxon>
    </lineage>
</organism>
<dbReference type="Proteomes" id="UP000615446">
    <property type="component" value="Unassembled WGS sequence"/>
</dbReference>
<evidence type="ECO:0000256" key="1">
    <source>
        <dbReference type="SAM" id="MobiDB-lite"/>
    </source>
</evidence>
<feature type="region of interest" description="Disordered" evidence="1">
    <location>
        <begin position="1"/>
        <end position="20"/>
    </location>
</feature>
<reference evidence="2" key="1">
    <citation type="submission" date="2019-10" db="EMBL/GenBank/DDBJ databases">
        <title>Conservation and host-specific expression of non-tandemly repeated heterogenous ribosome RNA gene in arbuscular mycorrhizal fungi.</title>
        <authorList>
            <person name="Maeda T."/>
            <person name="Kobayashi Y."/>
            <person name="Nakagawa T."/>
            <person name="Ezawa T."/>
            <person name="Yamaguchi K."/>
            <person name="Bino T."/>
            <person name="Nishimoto Y."/>
            <person name="Shigenobu S."/>
            <person name="Kawaguchi M."/>
        </authorList>
    </citation>
    <scope>NUCLEOTIDE SEQUENCE</scope>
    <source>
        <strain evidence="2">HR1</strain>
    </source>
</reference>
<comment type="caution">
    <text evidence="2">The sequence shown here is derived from an EMBL/GenBank/DDBJ whole genome shotgun (WGS) entry which is preliminary data.</text>
</comment>
<proteinExistence type="predicted"/>
<protein>
    <submittedName>
        <fullName evidence="2">Uncharacterized protein</fullName>
    </submittedName>
</protein>
<evidence type="ECO:0000313" key="3">
    <source>
        <dbReference type="Proteomes" id="UP000615446"/>
    </source>
</evidence>